<comment type="caution">
    <text evidence="1">The sequence shown here is derived from an EMBL/GenBank/DDBJ whole genome shotgun (WGS) entry which is preliminary data.</text>
</comment>
<gene>
    <name evidence="1" type="ORF">LTS18_005824</name>
</gene>
<evidence type="ECO:0000313" key="2">
    <source>
        <dbReference type="Proteomes" id="UP001186974"/>
    </source>
</evidence>
<keyword evidence="2" id="KW-1185">Reference proteome</keyword>
<proteinExistence type="predicted"/>
<sequence length="166" mass="18759">MDKVNRNLDDIERRLSKSIQIVEKGEKMKFGDAIQLGRKSNSIVSSIRRGIKEYDGSNPTEEEARKTLSRMQHIVELTENQLDLMVTNRLRFEEMKVGGLVKKNMLKSRDASQDLSKVMLEKSPPSLKEEAEKLDKRRAVGFEKANKAFAEASGGEDQADGEDDSD</sequence>
<name>A0ACC3DZ08_9PEZI</name>
<dbReference type="Proteomes" id="UP001186974">
    <property type="component" value="Unassembled WGS sequence"/>
</dbReference>
<accession>A0ACC3DZ08</accession>
<evidence type="ECO:0000313" key="1">
    <source>
        <dbReference type="EMBL" id="KAK3082061.1"/>
    </source>
</evidence>
<reference evidence="1" key="1">
    <citation type="submission" date="2024-09" db="EMBL/GenBank/DDBJ databases">
        <title>Black Yeasts Isolated from many extreme environments.</title>
        <authorList>
            <person name="Coleine C."/>
            <person name="Stajich J.E."/>
            <person name="Selbmann L."/>
        </authorList>
    </citation>
    <scope>NUCLEOTIDE SEQUENCE</scope>
    <source>
        <strain evidence="1">CCFEE 5737</strain>
    </source>
</reference>
<organism evidence="1 2">
    <name type="scientific">Coniosporium uncinatum</name>
    <dbReference type="NCBI Taxonomy" id="93489"/>
    <lineage>
        <taxon>Eukaryota</taxon>
        <taxon>Fungi</taxon>
        <taxon>Dikarya</taxon>
        <taxon>Ascomycota</taxon>
        <taxon>Pezizomycotina</taxon>
        <taxon>Dothideomycetes</taxon>
        <taxon>Dothideomycetes incertae sedis</taxon>
        <taxon>Coniosporium</taxon>
    </lineage>
</organism>
<dbReference type="EMBL" id="JAWDJW010000014">
    <property type="protein sequence ID" value="KAK3082061.1"/>
    <property type="molecule type" value="Genomic_DNA"/>
</dbReference>
<protein>
    <submittedName>
        <fullName evidence="1">Uncharacterized protein</fullName>
    </submittedName>
</protein>